<evidence type="ECO:0000313" key="3">
    <source>
        <dbReference type="EMBL" id="EDR14290.1"/>
    </source>
</evidence>
<dbReference type="InParanoid" id="B0CSD8"/>
<keyword evidence="1" id="KW-0472">Membrane</keyword>
<gene>
    <name evidence="3" type="ORF">LACBIDRAFT_244075</name>
</gene>
<feature type="domain" description="Phosphatidic acid phosphatase type 2/haloperoxidase" evidence="2">
    <location>
        <begin position="22"/>
        <end position="143"/>
    </location>
</feature>
<dbReference type="SUPFAM" id="SSF48317">
    <property type="entry name" value="Acid phosphatase/Vanadium-dependent haloperoxidase"/>
    <property type="match status" value="1"/>
</dbReference>
<dbReference type="KEGG" id="lbc:LACBIDRAFT_244075"/>
<evidence type="ECO:0000256" key="1">
    <source>
        <dbReference type="SAM" id="Phobius"/>
    </source>
</evidence>
<keyword evidence="1" id="KW-0812">Transmembrane</keyword>
<sequence length="167" mass="18524">QTNIIVTGMTACFVLYTRSAGVAYFSIGAVFCSLTVKVVKRVVRQPRPPPEAVLRRKAKQSYGMPSTHSATITFFAAYILLAATYLPVHHSLPLNSASRVVPVLIIFPWAVMIMMSRVWLGHHTWAQVLAGSAYGVVFASVWYALWTGGLDEYGKVVEKEFANRIFI</sequence>
<keyword evidence="4" id="KW-1185">Reference proteome</keyword>
<keyword evidence="1" id="KW-1133">Transmembrane helix</keyword>
<dbReference type="Gene3D" id="1.20.144.10">
    <property type="entry name" value="Phosphatidic acid phosphatase type 2/haloperoxidase"/>
    <property type="match status" value="1"/>
</dbReference>
<dbReference type="RefSeq" id="XP_001874849.1">
    <property type="nucleotide sequence ID" value="XM_001874814.1"/>
</dbReference>
<dbReference type="STRING" id="486041.B0CSD8"/>
<feature type="transmembrane region" description="Helical" evidence="1">
    <location>
        <begin position="20"/>
        <end position="39"/>
    </location>
</feature>
<dbReference type="Proteomes" id="UP000001194">
    <property type="component" value="Unassembled WGS sequence"/>
</dbReference>
<dbReference type="OrthoDB" id="302705at2759"/>
<proteinExistence type="predicted"/>
<feature type="transmembrane region" description="Helical" evidence="1">
    <location>
        <begin position="69"/>
        <end position="88"/>
    </location>
</feature>
<protein>
    <submittedName>
        <fullName evidence="3">Predicted protein</fullName>
    </submittedName>
</protein>
<name>B0CSD8_LACBS</name>
<dbReference type="PANTHER" id="PTHR14969">
    <property type="entry name" value="SPHINGOSINE-1-PHOSPHATE PHOSPHOHYDROLASE"/>
    <property type="match status" value="1"/>
</dbReference>
<organism evidence="4">
    <name type="scientific">Laccaria bicolor (strain S238N-H82 / ATCC MYA-4686)</name>
    <name type="common">Bicoloured deceiver</name>
    <name type="synonym">Laccaria laccata var. bicolor</name>
    <dbReference type="NCBI Taxonomy" id="486041"/>
    <lineage>
        <taxon>Eukaryota</taxon>
        <taxon>Fungi</taxon>
        <taxon>Dikarya</taxon>
        <taxon>Basidiomycota</taxon>
        <taxon>Agaricomycotina</taxon>
        <taxon>Agaricomycetes</taxon>
        <taxon>Agaricomycetidae</taxon>
        <taxon>Agaricales</taxon>
        <taxon>Agaricineae</taxon>
        <taxon>Hydnangiaceae</taxon>
        <taxon>Laccaria</taxon>
    </lineage>
</organism>
<accession>B0CSD8</accession>
<evidence type="ECO:0000313" key="4">
    <source>
        <dbReference type="Proteomes" id="UP000001194"/>
    </source>
</evidence>
<dbReference type="EMBL" id="DS547092">
    <property type="protein sequence ID" value="EDR14290.1"/>
    <property type="molecule type" value="Genomic_DNA"/>
</dbReference>
<dbReference type="AlphaFoldDB" id="B0CSD8"/>
<dbReference type="GeneID" id="6070029"/>
<feature type="non-terminal residue" evidence="3">
    <location>
        <position position="1"/>
    </location>
</feature>
<dbReference type="InterPro" id="IPR000326">
    <property type="entry name" value="PAP2/HPO"/>
</dbReference>
<reference evidence="3 4" key="1">
    <citation type="journal article" date="2008" name="Nature">
        <title>The genome of Laccaria bicolor provides insights into mycorrhizal symbiosis.</title>
        <authorList>
            <person name="Martin F."/>
            <person name="Aerts A."/>
            <person name="Ahren D."/>
            <person name="Brun A."/>
            <person name="Danchin E.G.J."/>
            <person name="Duchaussoy F."/>
            <person name="Gibon J."/>
            <person name="Kohler A."/>
            <person name="Lindquist E."/>
            <person name="Pereda V."/>
            <person name="Salamov A."/>
            <person name="Shapiro H.J."/>
            <person name="Wuyts J."/>
            <person name="Blaudez D."/>
            <person name="Buee M."/>
            <person name="Brokstein P."/>
            <person name="Canbaeck B."/>
            <person name="Cohen D."/>
            <person name="Courty P.E."/>
            <person name="Coutinho P.M."/>
            <person name="Delaruelle C."/>
            <person name="Detter J.C."/>
            <person name="Deveau A."/>
            <person name="DiFazio S."/>
            <person name="Duplessis S."/>
            <person name="Fraissinet-Tachet L."/>
            <person name="Lucic E."/>
            <person name="Frey-Klett P."/>
            <person name="Fourrey C."/>
            <person name="Feussner I."/>
            <person name="Gay G."/>
            <person name="Grimwood J."/>
            <person name="Hoegger P.J."/>
            <person name="Jain P."/>
            <person name="Kilaru S."/>
            <person name="Labbe J."/>
            <person name="Lin Y.C."/>
            <person name="Legue V."/>
            <person name="Le Tacon F."/>
            <person name="Marmeisse R."/>
            <person name="Melayah D."/>
            <person name="Montanini B."/>
            <person name="Muratet M."/>
            <person name="Nehls U."/>
            <person name="Niculita-Hirzel H."/>
            <person name="Oudot-Le Secq M.P."/>
            <person name="Peter M."/>
            <person name="Quesneville H."/>
            <person name="Rajashekar B."/>
            <person name="Reich M."/>
            <person name="Rouhier N."/>
            <person name="Schmutz J."/>
            <person name="Yin T."/>
            <person name="Chalot M."/>
            <person name="Henrissat B."/>
            <person name="Kuees U."/>
            <person name="Lucas S."/>
            <person name="Van de Peer Y."/>
            <person name="Podila G.K."/>
            <person name="Polle A."/>
            <person name="Pukkila P.J."/>
            <person name="Richardson P.M."/>
            <person name="Rouze P."/>
            <person name="Sanders I.R."/>
            <person name="Stajich J.E."/>
            <person name="Tunlid A."/>
            <person name="Tuskan G."/>
            <person name="Grigoriev I.V."/>
        </authorList>
    </citation>
    <scope>NUCLEOTIDE SEQUENCE [LARGE SCALE GENOMIC DNA]</scope>
    <source>
        <strain evidence="4">S238N-H82 / ATCC MYA-4686</strain>
    </source>
</reference>
<dbReference type="SMART" id="SM00014">
    <property type="entry name" value="acidPPc"/>
    <property type="match status" value="1"/>
</dbReference>
<feature type="transmembrane region" description="Helical" evidence="1">
    <location>
        <begin position="127"/>
        <end position="146"/>
    </location>
</feature>
<evidence type="ECO:0000259" key="2">
    <source>
        <dbReference type="SMART" id="SM00014"/>
    </source>
</evidence>
<dbReference type="PANTHER" id="PTHR14969:SF13">
    <property type="entry name" value="AT30094P"/>
    <property type="match status" value="1"/>
</dbReference>
<dbReference type="InterPro" id="IPR036938">
    <property type="entry name" value="PAP2/HPO_sf"/>
</dbReference>
<dbReference type="GO" id="GO:0042392">
    <property type="term" value="F:sphingosine-1-phosphate phosphatase activity"/>
    <property type="evidence" value="ECO:0007669"/>
    <property type="project" value="TreeGrafter"/>
</dbReference>
<feature type="transmembrane region" description="Helical" evidence="1">
    <location>
        <begin position="100"/>
        <end position="120"/>
    </location>
</feature>
<dbReference type="Pfam" id="PF01569">
    <property type="entry name" value="PAP2"/>
    <property type="match status" value="1"/>
</dbReference>
<dbReference type="HOGENOM" id="CLU_118210_0_0_1"/>